<proteinExistence type="predicted"/>
<sequence>MIDEMLGKTVVLDMSSPYVFIGTLQAADELFLVLVDVDVHDLRDSSTNRETYVHEARVHGLTPNRARTVVSRNQIVSMSLLGEVHAE</sequence>
<gene>
    <name evidence="1" type="ORF">KOR42_13420</name>
</gene>
<protein>
    <submittedName>
        <fullName evidence="1">Uncharacterized protein</fullName>
    </submittedName>
</protein>
<dbReference type="EMBL" id="SIHI01000001">
    <property type="protein sequence ID" value="TWT57974.1"/>
    <property type="molecule type" value="Genomic_DNA"/>
</dbReference>
<accession>A0A5C5X4R4</accession>
<organism evidence="1 2">
    <name type="scientific">Thalassoglobus neptunius</name>
    <dbReference type="NCBI Taxonomy" id="1938619"/>
    <lineage>
        <taxon>Bacteria</taxon>
        <taxon>Pseudomonadati</taxon>
        <taxon>Planctomycetota</taxon>
        <taxon>Planctomycetia</taxon>
        <taxon>Planctomycetales</taxon>
        <taxon>Planctomycetaceae</taxon>
        <taxon>Thalassoglobus</taxon>
    </lineage>
</organism>
<keyword evidence="2" id="KW-1185">Reference proteome</keyword>
<name>A0A5C5X4R4_9PLAN</name>
<comment type="caution">
    <text evidence="1">The sequence shown here is derived from an EMBL/GenBank/DDBJ whole genome shotgun (WGS) entry which is preliminary data.</text>
</comment>
<dbReference type="RefSeq" id="WP_146508054.1">
    <property type="nucleotide sequence ID" value="NZ_SIHI01000001.1"/>
</dbReference>
<reference evidence="1 2" key="1">
    <citation type="submission" date="2019-02" db="EMBL/GenBank/DDBJ databases">
        <title>Deep-cultivation of Planctomycetes and their phenomic and genomic characterization uncovers novel biology.</title>
        <authorList>
            <person name="Wiegand S."/>
            <person name="Jogler M."/>
            <person name="Boedeker C."/>
            <person name="Pinto D."/>
            <person name="Vollmers J."/>
            <person name="Rivas-Marin E."/>
            <person name="Kohn T."/>
            <person name="Peeters S.H."/>
            <person name="Heuer A."/>
            <person name="Rast P."/>
            <person name="Oberbeckmann S."/>
            <person name="Bunk B."/>
            <person name="Jeske O."/>
            <person name="Meyerdierks A."/>
            <person name="Storesund J.E."/>
            <person name="Kallscheuer N."/>
            <person name="Luecker S."/>
            <person name="Lage O.M."/>
            <person name="Pohl T."/>
            <person name="Merkel B.J."/>
            <person name="Hornburger P."/>
            <person name="Mueller R.-W."/>
            <person name="Bruemmer F."/>
            <person name="Labrenz M."/>
            <person name="Spormann A.M."/>
            <person name="Op Den Camp H."/>
            <person name="Overmann J."/>
            <person name="Amann R."/>
            <person name="Jetten M.S.M."/>
            <person name="Mascher T."/>
            <person name="Medema M.H."/>
            <person name="Devos D.P."/>
            <person name="Kaster A.-K."/>
            <person name="Ovreas L."/>
            <person name="Rohde M."/>
            <person name="Galperin M.Y."/>
            <person name="Jogler C."/>
        </authorList>
    </citation>
    <scope>NUCLEOTIDE SEQUENCE [LARGE SCALE GENOMIC DNA]</scope>
    <source>
        <strain evidence="1 2">KOR42</strain>
    </source>
</reference>
<dbReference type="OrthoDB" id="286892at2"/>
<dbReference type="Proteomes" id="UP000317243">
    <property type="component" value="Unassembled WGS sequence"/>
</dbReference>
<evidence type="ECO:0000313" key="2">
    <source>
        <dbReference type="Proteomes" id="UP000317243"/>
    </source>
</evidence>
<evidence type="ECO:0000313" key="1">
    <source>
        <dbReference type="EMBL" id="TWT57974.1"/>
    </source>
</evidence>
<dbReference type="AlphaFoldDB" id="A0A5C5X4R4"/>